<dbReference type="InterPro" id="IPR016166">
    <property type="entry name" value="FAD-bd_PCMH"/>
</dbReference>
<dbReference type="InterPro" id="IPR036318">
    <property type="entry name" value="FAD-bd_PCMH-like_sf"/>
</dbReference>
<dbReference type="GO" id="GO:0005516">
    <property type="term" value="F:calmodulin binding"/>
    <property type="evidence" value="ECO:0007669"/>
    <property type="project" value="EnsemblPlants"/>
</dbReference>
<dbReference type="OrthoDB" id="415825at2759"/>
<comment type="subcellular location">
    <subcellularLocation>
        <location evidence="1">Membrane</location>
        <topology evidence="1">Single-pass membrane protein</topology>
    </subcellularLocation>
</comment>
<dbReference type="GeneID" id="17321639"/>
<keyword evidence="3 7" id="KW-0812">Transmembrane</keyword>
<dbReference type="AlphaFoldDB" id="R7Q9F4"/>
<dbReference type="OMA" id="WVGRSAF"/>
<feature type="domain" description="FAD-binding PCMH-type" evidence="8">
    <location>
        <begin position="79"/>
        <end position="257"/>
    </location>
</feature>
<accession>R7Q9F4</accession>
<dbReference type="GO" id="GO:0071949">
    <property type="term" value="F:FAD binding"/>
    <property type="evidence" value="ECO:0007669"/>
    <property type="project" value="InterPro"/>
</dbReference>
<name>R7Q9F4_CHOCR</name>
<dbReference type="GO" id="GO:0009808">
    <property type="term" value="P:lignin metabolic process"/>
    <property type="evidence" value="ECO:0007669"/>
    <property type="project" value="EnsemblPlants"/>
</dbReference>
<dbReference type="Gramene" id="CDF34105">
    <property type="protein sequence ID" value="CDF34105"/>
    <property type="gene ID" value="CHC_T00002789001"/>
</dbReference>
<dbReference type="KEGG" id="ccp:CHC_T00002789001"/>
<proteinExistence type="predicted"/>
<reference evidence="10" key="1">
    <citation type="journal article" date="2013" name="Proc. Natl. Acad. Sci. U.S.A.">
        <title>Genome structure and metabolic features in the red seaweed Chondrus crispus shed light on evolution of the Archaeplastida.</title>
        <authorList>
            <person name="Collen J."/>
            <person name="Porcel B."/>
            <person name="Carre W."/>
            <person name="Ball S.G."/>
            <person name="Chaparro C."/>
            <person name="Tonon T."/>
            <person name="Barbeyron T."/>
            <person name="Michel G."/>
            <person name="Noel B."/>
            <person name="Valentin K."/>
            <person name="Elias M."/>
            <person name="Artiguenave F."/>
            <person name="Arun A."/>
            <person name="Aury J.M."/>
            <person name="Barbosa-Neto J.F."/>
            <person name="Bothwell J.H."/>
            <person name="Bouget F.Y."/>
            <person name="Brillet L."/>
            <person name="Cabello-Hurtado F."/>
            <person name="Capella-Gutierrez S."/>
            <person name="Charrier B."/>
            <person name="Cladiere L."/>
            <person name="Cock J.M."/>
            <person name="Coelho S.M."/>
            <person name="Colleoni C."/>
            <person name="Czjzek M."/>
            <person name="Da Silva C."/>
            <person name="Delage L."/>
            <person name="Denoeud F."/>
            <person name="Deschamps P."/>
            <person name="Dittami S.M."/>
            <person name="Gabaldon T."/>
            <person name="Gachon C.M."/>
            <person name="Groisillier A."/>
            <person name="Herve C."/>
            <person name="Jabbari K."/>
            <person name="Katinka M."/>
            <person name="Kloareg B."/>
            <person name="Kowalczyk N."/>
            <person name="Labadie K."/>
            <person name="Leblanc C."/>
            <person name="Lopez P.J."/>
            <person name="McLachlan D.H."/>
            <person name="Meslet-Cladiere L."/>
            <person name="Moustafa A."/>
            <person name="Nehr Z."/>
            <person name="Nyvall Collen P."/>
            <person name="Panaud O."/>
            <person name="Partensky F."/>
            <person name="Poulain J."/>
            <person name="Rensing S.A."/>
            <person name="Rousvoal S."/>
            <person name="Samson G."/>
            <person name="Symeonidi A."/>
            <person name="Weissenbach J."/>
            <person name="Zambounis A."/>
            <person name="Wincker P."/>
            <person name="Boyen C."/>
        </authorList>
    </citation>
    <scope>NUCLEOTIDE SEQUENCE [LARGE SCALE GENOMIC DNA]</scope>
    <source>
        <strain evidence="10">cv. Stackhouse</strain>
    </source>
</reference>
<dbReference type="SUPFAM" id="SSF56176">
    <property type="entry name" value="FAD-binding/transporter-associated domain-like"/>
    <property type="match status" value="1"/>
</dbReference>
<dbReference type="GO" id="GO:0009416">
    <property type="term" value="P:response to light stimulus"/>
    <property type="evidence" value="ECO:0007669"/>
    <property type="project" value="EnsemblPlants"/>
</dbReference>
<dbReference type="Proteomes" id="UP000012073">
    <property type="component" value="Unassembled WGS sequence"/>
</dbReference>
<evidence type="ECO:0000313" key="9">
    <source>
        <dbReference type="EMBL" id="CDF34105.1"/>
    </source>
</evidence>
<dbReference type="GO" id="GO:0005737">
    <property type="term" value="C:cytoplasm"/>
    <property type="evidence" value="ECO:0007669"/>
    <property type="project" value="TreeGrafter"/>
</dbReference>
<dbReference type="EC" id="1.3.1.72" evidence="2"/>
<keyword evidence="5 7" id="KW-0472">Membrane</keyword>
<feature type="region of interest" description="Disordered" evidence="6">
    <location>
        <begin position="1"/>
        <end position="25"/>
    </location>
</feature>
<protein>
    <recommendedName>
        <fullName evidence="2">Delta(24)-sterol reductase</fullName>
        <ecNumber evidence="2">1.3.1.72</ecNumber>
    </recommendedName>
</protein>
<dbReference type="Pfam" id="PF01565">
    <property type="entry name" value="FAD_binding_4"/>
    <property type="match status" value="1"/>
</dbReference>
<dbReference type="BioCyc" id="MetaCyc:MONOMER-21390"/>
<dbReference type="InterPro" id="IPR006094">
    <property type="entry name" value="Oxid_FAD_bind_N"/>
</dbReference>
<evidence type="ECO:0000259" key="8">
    <source>
        <dbReference type="PROSITE" id="PS51387"/>
    </source>
</evidence>
<dbReference type="PANTHER" id="PTHR10801">
    <property type="entry name" value="24-DEHYDROCHOLESTEROL REDUCTASE"/>
    <property type="match status" value="1"/>
</dbReference>
<keyword evidence="10" id="KW-1185">Reference proteome</keyword>
<dbReference type="Gene3D" id="3.30.465.10">
    <property type="match status" value="1"/>
</dbReference>
<dbReference type="GO" id="GO:0016020">
    <property type="term" value="C:membrane"/>
    <property type="evidence" value="ECO:0007669"/>
    <property type="project" value="UniProtKB-SubCell"/>
</dbReference>
<evidence type="ECO:0000256" key="2">
    <source>
        <dbReference type="ARBA" id="ARBA00012405"/>
    </source>
</evidence>
<sequence>MCQPEDDITKEHPSPPLPQNWWWNPTSPPRSTKHHARAPFHLMDFLMQYRWLIIIPVVLPLSFLWARLHLARAWIKKRLRGEATHEKHCARIERVQQAVKGHAKGTDGLICTARPSFWSVSTRDSAYKKGARYQVDLSDLADVVDVDLERMVVKMEPYVTMGYLTATLLDMGVCVPIVPEYDDLTVGGLVCGYGIEGSSHKYGFFYDEVTSMEVVIASGEVITATRDNEYSDLFHAIPWSYGAIGMLVGVEMRLIKVKPFMKVTYYPVAGSIEEMTKAWNHFLVPTDKPWAEYVEGLIYSSTRGVIMTADYAEADEVKVSGKVNNMGFWYKPWFHKYVKEEILDKTDDGSPVVEYVPTRAYYHRHTRSLYWEADLLVPMGNHPLFRLALGWLMPPRVSFLKLTMFGKMWKYYNSRFAAQDILVPLHKTAACMELMHDEYDIYPLWLCPHRVFKTRMGTMLDCEKDFDKTPLGPGDTKDAQMFTDLGIWYTPGHILRGEKWDAAEASHKLEQWLIKNHGYQTLYAITELNEADFWRMFDKTLYEKCRKKYDAVGSFMDVYYKIGKKNLSASALSAKS</sequence>
<dbReference type="GO" id="GO:0016132">
    <property type="term" value="P:brassinosteroid biosynthetic process"/>
    <property type="evidence" value="ECO:0007669"/>
    <property type="project" value="EnsemblPlants"/>
</dbReference>
<dbReference type="PANTHER" id="PTHR10801:SF18">
    <property type="entry name" value="FAD-BINDING PCMH-TYPE DOMAIN-CONTAINING PROTEIN"/>
    <property type="match status" value="1"/>
</dbReference>
<dbReference type="InterPro" id="IPR016169">
    <property type="entry name" value="FAD-bd_PCMH_sub2"/>
</dbReference>
<dbReference type="EMBL" id="HG001673">
    <property type="protein sequence ID" value="CDF34105.1"/>
    <property type="molecule type" value="Genomic_DNA"/>
</dbReference>
<dbReference type="GO" id="GO:0009826">
    <property type="term" value="P:unidimensional cell growth"/>
    <property type="evidence" value="ECO:0007669"/>
    <property type="project" value="EnsemblPlants"/>
</dbReference>
<gene>
    <name evidence="9" type="ORF">CHC_T00002789001</name>
</gene>
<evidence type="ECO:0000256" key="4">
    <source>
        <dbReference type="ARBA" id="ARBA00022989"/>
    </source>
</evidence>
<dbReference type="InterPro" id="IPR040165">
    <property type="entry name" value="Diminuto-like"/>
</dbReference>
<evidence type="ECO:0000256" key="1">
    <source>
        <dbReference type="ARBA" id="ARBA00004167"/>
    </source>
</evidence>
<evidence type="ECO:0000256" key="5">
    <source>
        <dbReference type="ARBA" id="ARBA00023136"/>
    </source>
</evidence>
<keyword evidence="4 7" id="KW-1133">Transmembrane helix</keyword>
<dbReference type="PROSITE" id="PS51387">
    <property type="entry name" value="FAD_PCMH"/>
    <property type="match status" value="1"/>
</dbReference>
<feature type="transmembrane region" description="Helical" evidence="7">
    <location>
        <begin position="236"/>
        <end position="255"/>
    </location>
</feature>
<dbReference type="STRING" id="2769.R7Q9F4"/>
<organism evidence="9 10">
    <name type="scientific">Chondrus crispus</name>
    <name type="common">Carrageen Irish moss</name>
    <name type="synonym">Polymorpha crispa</name>
    <dbReference type="NCBI Taxonomy" id="2769"/>
    <lineage>
        <taxon>Eukaryota</taxon>
        <taxon>Rhodophyta</taxon>
        <taxon>Florideophyceae</taxon>
        <taxon>Rhodymeniophycidae</taxon>
        <taxon>Gigartinales</taxon>
        <taxon>Gigartinaceae</taxon>
        <taxon>Chondrus</taxon>
    </lineage>
</organism>
<evidence type="ECO:0000256" key="6">
    <source>
        <dbReference type="SAM" id="MobiDB-lite"/>
    </source>
</evidence>
<evidence type="ECO:0000256" key="3">
    <source>
        <dbReference type="ARBA" id="ARBA00022692"/>
    </source>
</evidence>
<feature type="transmembrane region" description="Helical" evidence="7">
    <location>
        <begin position="49"/>
        <end position="70"/>
    </location>
</feature>
<dbReference type="PhylomeDB" id="R7Q9F4"/>
<dbReference type="RefSeq" id="XP_005713924.1">
    <property type="nucleotide sequence ID" value="XM_005713867.1"/>
</dbReference>
<evidence type="ECO:0000256" key="7">
    <source>
        <dbReference type="SAM" id="Phobius"/>
    </source>
</evidence>
<dbReference type="GO" id="GO:0050614">
    <property type="term" value="F:Delta24-sterol reductase activity"/>
    <property type="evidence" value="ECO:0007669"/>
    <property type="project" value="UniProtKB-EC"/>
</dbReference>
<evidence type="ECO:0000313" key="10">
    <source>
        <dbReference type="Proteomes" id="UP000012073"/>
    </source>
</evidence>